<sequence length="540" mass="59918">MSQISLESAFNRISATLQRDRSSGYDDLKRILRQSRGNIEYILSARIHHNQDIFEALAGQIDSERAAYLKSFKSTSRSAGASTGSRLASASAAHRLALEVCVRDLKWRKVREILAHLTETFSSDEQDPICEPLALDNAKAINEILAYRPHLEHVPSKEWKSLVKFALAQLELLAGQGSSDSAGRGLSGISNSSFALRTSRSQHSQTTKINSSLRKHLLAEFARLLRHLTSSSAAPIASHAPLVLTPLIETLQKAGVPGSTEVDLVAALNNVLTRSVTEAITFIRNLTPTIVAIADALWARLPPRLIALKDELLSLIILLLPFIRTVTSHGTETSDMCQLVRNLADRLLKDYSSKAPKDLLGWDDLRLAPSLCNDNLHLPVFSLISSADESQRNWSTLILTVYLLDASSGDLVIGDGELPASPRRKRTRRESRYSQLVRTAREPGLSKSIAGLQFIAFYCQLIPLPEQELFDVVQFIIPFLSDEDLTVTLWASFTLSRSVRKKFDLRVIMLTFAAAHARTLRRVPPWPGFGMKSGYSHREL</sequence>
<keyword evidence="3" id="KW-1185">Reference proteome</keyword>
<dbReference type="STRING" id="40998.A0A2P7Z497"/>
<dbReference type="SMART" id="SM01342">
    <property type="entry name" value="TAN"/>
    <property type="match status" value="1"/>
</dbReference>
<dbReference type="GO" id="GO:0004674">
    <property type="term" value="F:protein serine/threonine kinase activity"/>
    <property type="evidence" value="ECO:0007669"/>
    <property type="project" value="InterPro"/>
</dbReference>
<evidence type="ECO:0000313" key="3">
    <source>
        <dbReference type="Proteomes" id="UP000243723"/>
    </source>
</evidence>
<organism evidence="2 3">
    <name type="scientific">Elsinoe australis</name>
    <dbReference type="NCBI Taxonomy" id="40998"/>
    <lineage>
        <taxon>Eukaryota</taxon>
        <taxon>Fungi</taxon>
        <taxon>Dikarya</taxon>
        <taxon>Ascomycota</taxon>
        <taxon>Pezizomycotina</taxon>
        <taxon>Dothideomycetes</taxon>
        <taxon>Dothideomycetidae</taxon>
        <taxon>Myriangiales</taxon>
        <taxon>Elsinoaceae</taxon>
        <taxon>Elsinoe</taxon>
    </lineage>
</organism>
<evidence type="ECO:0000259" key="1">
    <source>
        <dbReference type="SMART" id="SM01342"/>
    </source>
</evidence>
<dbReference type="InterPro" id="IPR021668">
    <property type="entry name" value="TAN"/>
</dbReference>
<name>A0A2P7Z497_9PEZI</name>
<feature type="domain" description="Telomere-length maintenance and DNA damage repair" evidence="1">
    <location>
        <begin position="1"/>
        <end position="161"/>
    </location>
</feature>
<dbReference type="Proteomes" id="UP000243723">
    <property type="component" value="Unassembled WGS sequence"/>
</dbReference>
<accession>A0A2P7Z497</accession>
<proteinExistence type="predicted"/>
<dbReference type="AlphaFoldDB" id="A0A2P7Z497"/>
<comment type="caution">
    <text evidence="2">The sequence shown here is derived from an EMBL/GenBank/DDBJ whole genome shotgun (WGS) entry which is preliminary data.</text>
</comment>
<reference evidence="2 3" key="1">
    <citation type="submission" date="2017-05" db="EMBL/GenBank/DDBJ databases">
        <title>Draft genome sequence of Elsinoe australis.</title>
        <authorList>
            <person name="Cheng Q."/>
        </authorList>
    </citation>
    <scope>NUCLEOTIDE SEQUENCE [LARGE SCALE GENOMIC DNA]</scope>
    <source>
        <strain evidence="2 3">NL1</strain>
    </source>
</reference>
<dbReference type="EMBL" id="NHZQ01000331">
    <property type="protein sequence ID" value="PSK43048.1"/>
    <property type="molecule type" value="Genomic_DNA"/>
</dbReference>
<evidence type="ECO:0000313" key="2">
    <source>
        <dbReference type="EMBL" id="PSK43048.1"/>
    </source>
</evidence>
<dbReference type="Pfam" id="PF11640">
    <property type="entry name" value="TAN"/>
    <property type="match status" value="1"/>
</dbReference>
<gene>
    <name evidence="2" type="ORF">B9Z65_7002</name>
</gene>
<protein>
    <recommendedName>
        <fullName evidence="1">Telomere-length maintenance and DNA damage repair domain-containing protein</fullName>
    </recommendedName>
</protein>